<dbReference type="Proteomes" id="UP000273500">
    <property type="component" value="Unassembled WGS sequence"/>
</dbReference>
<evidence type="ECO:0000313" key="3">
    <source>
        <dbReference type="EMBL" id="RSK43968.1"/>
    </source>
</evidence>
<dbReference type="InterPro" id="IPR053146">
    <property type="entry name" value="QDO-like"/>
</dbReference>
<dbReference type="PANTHER" id="PTHR36440">
    <property type="entry name" value="PUTATIVE (AFU_ORTHOLOGUE AFUA_8G07350)-RELATED"/>
    <property type="match status" value="1"/>
</dbReference>
<dbReference type="InterPro" id="IPR013096">
    <property type="entry name" value="Cupin_2"/>
</dbReference>
<gene>
    <name evidence="3" type="ORF">EI291_20435</name>
</gene>
<evidence type="ECO:0000259" key="2">
    <source>
        <dbReference type="Pfam" id="PF07883"/>
    </source>
</evidence>
<sequence>MKSNLRFTLGSTGMQRRSFLQLTLAAPALAYSLPSIGAGTRLPKKSVLVRAGQDRTGQPFQFLEATFTVKVSGKDNGGACVIFDTVRPEKVGPPLHVHKQLDEWFYVLEGEFKFQAGEDTMRLRAGDSLFVPREMAHAFVKTSEGVARLIVMHQPAGTMEEYFRAVSKLPDQSPEARKKMAAEHDTLLIGPPLKPD</sequence>
<feature type="domain" description="Cupin type-2" evidence="2">
    <location>
        <begin position="85"/>
        <end position="152"/>
    </location>
</feature>
<comment type="caution">
    <text evidence="3">The sequence shown here is derived from an EMBL/GenBank/DDBJ whole genome shotgun (WGS) entry which is preliminary data.</text>
</comment>
<keyword evidence="4" id="KW-1185">Reference proteome</keyword>
<dbReference type="EMBL" id="RWIT01000019">
    <property type="protein sequence ID" value="RSK43968.1"/>
    <property type="molecule type" value="Genomic_DNA"/>
</dbReference>
<dbReference type="Pfam" id="PF07883">
    <property type="entry name" value="Cupin_2"/>
    <property type="match status" value="1"/>
</dbReference>
<proteinExistence type="predicted"/>
<evidence type="ECO:0000256" key="1">
    <source>
        <dbReference type="SAM" id="MobiDB-lite"/>
    </source>
</evidence>
<dbReference type="PANTHER" id="PTHR36440:SF1">
    <property type="entry name" value="PUTATIVE (AFU_ORTHOLOGUE AFUA_8G07350)-RELATED"/>
    <property type="match status" value="1"/>
</dbReference>
<evidence type="ECO:0000313" key="4">
    <source>
        <dbReference type="Proteomes" id="UP000273500"/>
    </source>
</evidence>
<accession>A0A428KBZ8</accession>
<name>A0A428KBZ8_9BACT</name>
<dbReference type="SUPFAM" id="SSF51182">
    <property type="entry name" value="RmlC-like cupins"/>
    <property type="match status" value="1"/>
</dbReference>
<protein>
    <submittedName>
        <fullName evidence="3">Cupin domain-containing protein</fullName>
    </submittedName>
</protein>
<dbReference type="InterPro" id="IPR014710">
    <property type="entry name" value="RmlC-like_jellyroll"/>
</dbReference>
<dbReference type="AlphaFoldDB" id="A0A428KBZ8"/>
<dbReference type="OrthoDB" id="9794183at2"/>
<organism evidence="3 4">
    <name type="scientific">Hymenobacter rigui</name>
    <dbReference type="NCBI Taxonomy" id="334424"/>
    <lineage>
        <taxon>Bacteria</taxon>
        <taxon>Pseudomonadati</taxon>
        <taxon>Bacteroidota</taxon>
        <taxon>Cytophagia</taxon>
        <taxon>Cytophagales</taxon>
        <taxon>Hymenobacteraceae</taxon>
        <taxon>Hymenobacter</taxon>
    </lineage>
</organism>
<feature type="region of interest" description="Disordered" evidence="1">
    <location>
        <begin position="174"/>
        <end position="196"/>
    </location>
</feature>
<dbReference type="Gene3D" id="2.60.120.10">
    <property type="entry name" value="Jelly Rolls"/>
    <property type="match status" value="1"/>
</dbReference>
<reference evidence="3 4" key="1">
    <citation type="submission" date="2018-12" db="EMBL/GenBank/DDBJ databases">
        <authorList>
            <person name="Feng G."/>
            <person name="Zhu H."/>
        </authorList>
    </citation>
    <scope>NUCLEOTIDE SEQUENCE [LARGE SCALE GENOMIC DNA]</scope>
    <source>
        <strain evidence="3 4">KCTC 12533</strain>
    </source>
</reference>
<dbReference type="InterPro" id="IPR011051">
    <property type="entry name" value="RmlC_Cupin_sf"/>
</dbReference>
<feature type="compositionally biased region" description="Basic and acidic residues" evidence="1">
    <location>
        <begin position="174"/>
        <end position="186"/>
    </location>
</feature>